<dbReference type="AlphaFoldDB" id="A0A1G7ZXW5"/>
<evidence type="ECO:0000313" key="9">
    <source>
        <dbReference type="EMBL" id="SDH13502.1"/>
    </source>
</evidence>
<dbReference type="SMART" id="SM00858">
    <property type="entry name" value="SAF"/>
    <property type="match status" value="1"/>
</dbReference>
<sequence length="228" mass="25301">MPKRAALALLLGLVSGSSVAGDNAEQQVHAFLHHHIETALNEQFSAFENLNIRYRISAAIQSLPSCQKPLVSEKVRQSVLGSQSWWVECGDRWRVKALTQTSIDTKLVVTRHGLKKGQRISSDDVELARQTLALDSPVYQSLERVVGAKLRRSMREKQAVTARHIALEHMVNKGHQVSIVYQGSSFSLETTGIAMSDGMQGDRIMVRNLESGKVLSVEVIGDHRVRQP</sequence>
<dbReference type="STRING" id="861298.SAMN04488136_10924"/>
<feature type="signal peptide" evidence="7">
    <location>
        <begin position="1"/>
        <end position="20"/>
    </location>
</feature>
<organism evidence="9 10">
    <name type="scientific">Vibrio xiamenensis</name>
    <dbReference type="NCBI Taxonomy" id="861298"/>
    <lineage>
        <taxon>Bacteria</taxon>
        <taxon>Pseudomonadati</taxon>
        <taxon>Pseudomonadota</taxon>
        <taxon>Gammaproteobacteria</taxon>
        <taxon>Vibrionales</taxon>
        <taxon>Vibrionaceae</taxon>
        <taxon>Vibrio</taxon>
    </lineage>
</organism>
<dbReference type="CDD" id="cd11614">
    <property type="entry name" value="SAF_CpaB_FlgA_like"/>
    <property type="match status" value="1"/>
</dbReference>
<reference evidence="9 10" key="1">
    <citation type="submission" date="2016-10" db="EMBL/GenBank/DDBJ databases">
        <authorList>
            <person name="de Groot N.N."/>
        </authorList>
    </citation>
    <scope>NUCLEOTIDE SEQUENCE [LARGE SCALE GENOMIC DNA]</scope>
    <source>
        <strain evidence="9 10">CGMCC 1.10228</strain>
    </source>
</reference>
<dbReference type="OrthoDB" id="7849480at2"/>
<evidence type="ECO:0000256" key="2">
    <source>
        <dbReference type="ARBA" id="ARBA00010474"/>
    </source>
</evidence>
<protein>
    <recommendedName>
        <fullName evidence="3 7">Flagella basal body P-ring formation protein FlgA</fullName>
    </recommendedName>
</protein>
<name>A0A1G7ZXW5_9VIBR</name>
<keyword evidence="9" id="KW-0969">Cilium</keyword>
<evidence type="ECO:0000313" key="10">
    <source>
        <dbReference type="Proteomes" id="UP000198854"/>
    </source>
</evidence>
<dbReference type="InterPro" id="IPR017585">
    <property type="entry name" value="SAF_FlgA"/>
</dbReference>
<keyword evidence="9" id="KW-0282">Flagellum</keyword>
<proteinExistence type="inferred from homology"/>
<evidence type="ECO:0000256" key="3">
    <source>
        <dbReference type="ARBA" id="ARBA00014754"/>
    </source>
</evidence>
<dbReference type="InterPro" id="IPR039246">
    <property type="entry name" value="Flagellar_FlgA"/>
</dbReference>
<dbReference type="GO" id="GO:0042597">
    <property type="term" value="C:periplasmic space"/>
    <property type="evidence" value="ECO:0007669"/>
    <property type="project" value="UniProtKB-SubCell"/>
</dbReference>
<dbReference type="Gene3D" id="2.30.30.760">
    <property type="match status" value="1"/>
</dbReference>
<dbReference type="PANTHER" id="PTHR36307:SF1">
    <property type="entry name" value="FLAGELLA BASAL BODY P-RING FORMATION PROTEIN FLGA"/>
    <property type="match status" value="1"/>
</dbReference>
<keyword evidence="7" id="KW-1005">Bacterial flagellum biogenesis</keyword>
<dbReference type="Gene3D" id="3.90.1210.10">
    <property type="entry name" value="Antifreeze-like/N-acetylneuraminic acid synthase C-terminal domain"/>
    <property type="match status" value="1"/>
</dbReference>
<evidence type="ECO:0000256" key="5">
    <source>
        <dbReference type="ARBA" id="ARBA00022764"/>
    </source>
</evidence>
<dbReference type="Pfam" id="PF13144">
    <property type="entry name" value="ChapFlgA"/>
    <property type="match status" value="1"/>
</dbReference>
<feature type="chain" id="PRO_5011332991" description="Flagella basal body P-ring formation protein FlgA" evidence="7">
    <location>
        <begin position="21"/>
        <end position="228"/>
    </location>
</feature>
<comment type="function">
    <text evidence="6 7">Involved in the assembly process of the P-ring formation. It may associate with FlgF on the rod constituting a structure essential for the P-ring assembly or may act as a modulator protein for the P-ring assembly.</text>
</comment>
<keyword evidence="9" id="KW-0966">Cell projection</keyword>
<dbReference type="PANTHER" id="PTHR36307">
    <property type="entry name" value="FLAGELLA BASAL BODY P-RING FORMATION PROTEIN FLGA"/>
    <property type="match status" value="1"/>
</dbReference>
<accession>A0A1G7ZXW5</accession>
<evidence type="ECO:0000256" key="7">
    <source>
        <dbReference type="RuleBase" id="RU362063"/>
    </source>
</evidence>
<dbReference type="RefSeq" id="WP_093272592.1">
    <property type="nucleotide sequence ID" value="NZ_FNDD01000009.1"/>
</dbReference>
<keyword evidence="10" id="KW-1185">Reference proteome</keyword>
<dbReference type="EMBL" id="FNDD01000009">
    <property type="protein sequence ID" value="SDH13502.1"/>
    <property type="molecule type" value="Genomic_DNA"/>
</dbReference>
<evidence type="ECO:0000256" key="6">
    <source>
        <dbReference type="ARBA" id="ARBA00025643"/>
    </source>
</evidence>
<gene>
    <name evidence="9" type="ORF">SAMN04488136_10924</name>
</gene>
<dbReference type="GO" id="GO:0044780">
    <property type="term" value="P:bacterial-type flagellum assembly"/>
    <property type="evidence" value="ECO:0007669"/>
    <property type="project" value="InterPro"/>
</dbReference>
<evidence type="ECO:0000259" key="8">
    <source>
        <dbReference type="SMART" id="SM00858"/>
    </source>
</evidence>
<dbReference type="Proteomes" id="UP000198854">
    <property type="component" value="Unassembled WGS sequence"/>
</dbReference>
<evidence type="ECO:0000256" key="1">
    <source>
        <dbReference type="ARBA" id="ARBA00004418"/>
    </source>
</evidence>
<dbReference type="NCBIfam" id="TIGR03170">
    <property type="entry name" value="flgA_cterm"/>
    <property type="match status" value="1"/>
</dbReference>
<comment type="similarity">
    <text evidence="2 7">Belongs to the FlgA family.</text>
</comment>
<keyword evidence="4 7" id="KW-0732">Signal</keyword>
<feature type="domain" description="SAF" evidence="8">
    <location>
        <begin position="105"/>
        <end position="166"/>
    </location>
</feature>
<comment type="subcellular location">
    <subcellularLocation>
        <location evidence="1 7">Periplasm</location>
    </subcellularLocation>
</comment>
<dbReference type="InterPro" id="IPR013974">
    <property type="entry name" value="SAF"/>
</dbReference>
<keyword evidence="5 7" id="KW-0574">Periplasm</keyword>
<evidence type="ECO:0000256" key="4">
    <source>
        <dbReference type="ARBA" id="ARBA00022729"/>
    </source>
</evidence>